<dbReference type="GeneID" id="26515021"/>
<feature type="transmembrane region" description="Helical" evidence="1">
    <location>
        <begin position="42"/>
        <end position="62"/>
    </location>
</feature>
<protein>
    <submittedName>
        <fullName evidence="2">Uncharacterized protein, isoform E</fullName>
    </submittedName>
</protein>
<proteinExistence type="predicted"/>
<dbReference type="EMBL" id="CH902618">
    <property type="protein sequence ID" value="KPU77991.1"/>
    <property type="molecule type" value="Genomic_DNA"/>
</dbReference>
<evidence type="ECO:0000256" key="1">
    <source>
        <dbReference type="SAM" id="Phobius"/>
    </source>
</evidence>
<feature type="transmembrane region" description="Helical" evidence="1">
    <location>
        <begin position="105"/>
        <end position="129"/>
    </location>
</feature>
<reference evidence="2 3" key="1">
    <citation type="journal article" date="2007" name="Nature">
        <title>Evolution of genes and genomes on the Drosophila phylogeny.</title>
        <authorList>
            <consortium name="Drosophila 12 Genomes Consortium"/>
            <person name="Clark A.G."/>
            <person name="Eisen M.B."/>
            <person name="Smith D.R."/>
            <person name="Bergman C.M."/>
            <person name="Oliver B."/>
            <person name="Markow T.A."/>
            <person name="Kaufman T.C."/>
            <person name="Kellis M."/>
            <person name="Gelbart W."/>
            <person name="Iyer V.N."/>
            <person name="Pollard D.A."/>
            <person name="Sackton T.B."/>
            <person name="Larracuente A.M."/>
            <person name="Singh N.D."/>
            <person name="Abad J.P."/>
            <person name="Abt D.N."/>
            <person name="Adryan B."/>
            <person name="Aguade M."/>
            <person name="Akashi H."/>
            <person name="Anderson W.W."/>
            <person name="Aquadro C.F."/>
            <person name="Ardell D.H."/>
            <person name="Arguello R."/>
            <person name="Artieri C.G."/>
            <person name="Barbash D.A."/>
            <person name="Barker D."/>
            <person name="Barsanti P."/>
            <person name="Batterham P."/>
            <person name="Batzoglou S."/>
            <person name="Begun D."/>
            <person name="Bhutkar A."/>
            <person name="Blanco E."/>
            <person name="Bosak S.A."/>
            <person name="Bradley R.K."/>
            <person name="Brand A.D."/>
            <person name="Brent M.R."/>
            <person name="Brooks A.N."/>
            <person name="Brown R.H."/>
            <person name="Butlin R.K."/>
            <person name="Caggese C."/>
            <person name="Calvi B.R."/>
            <person name="Bernardo de Carvalho A."/>
            <person name="Caspi A."/>
            <person name="Castrezana S."/>
            <person name="Celniker S.E."/>
            <person name="Chang J.L."/>
            <person name="Chapple C."/>
            <person name="Chatterji S."/>
            <person name="Chinwalla A."/>
            <person name="Civetta A."/>
            <person name="Clifton S.W."/>
            <person name="Comeron J.M."/>
            <person name="Costello J.C."/>
            <person name="Coyne J.A."/>
            <person name="Daub J."/>
            <person name="David R.G."/>
            <person name="Delcher A.L."/>
            <person name="Delehaunty K."/>
            <person name="Do C.B."/>
            <person name="Ebling H."/>
            <person name="Edwards K."/>
            <person name="Eickbush T."/>
            <person name="Evans J.D."/>
            <person name="Filipski A."/>
            <person name="Findeiss S."/>
            <person name="Freyhult E."/>
            <person name="Fulton L."/>
            <person name="Fulton R."/>
            <person name="Garcia A.C."/>
            <person name="Gardiner A."/>
            <person name="Garfield D.A."/>
            <person name="Garvin B.E."/>
            <person name="Gibson G."/>
            <person name="Gilbert D."/>
            <person name="Gnerre S."/>
            <person name="Godfrey J."/>
            <person name="Good R."/>
            <person name="Gotea V."/>
            <person name="Gravely B."/>
            <person name="Greenberg A.J."/>
            <person name="Griffiths-Jones S."/>
            <person name="Gross S."/>
            <person name="Guigo R."/>
            <person name="Gustafson E.A."/>
            <person name="Haerty W."/>
            <person name="Hahn M.W."/>
            <person name="Halligan D.L."/>
            <person name="Halpern A.L."/>
            <person name="Halter G.M."/>
            <person name="Han M.V."/>
            <person name="Heger A."/>
            <person name="Hillier L."/>
            <person name="Hinrichs A.S."/>
            <person name="Holmes I."/>
            <person name="Hoskins R.A."/>
            <person name="Hubisz M.J."/>
            <person name="Hultmark D."/>
            <person name="Huntley M.A."/>
            <person name="Jaffe D.B."/>
            <person name="Jagadeeshan S."/>
            <person name="Jeck W.R."/>
            <person name="Johnson J."/>
            <person name="Jones C.D."/>
            <person name="Jordan W.C."/>
            <person name="Karpen G.H."/>
            <person name="Kataoka E."/>
            <person name="Keightley P.D."/>
            <person name="Kheradpour P."/>
            <person name="Kirkness E.F."/>
            <person name="Koerich L.B."/>
            <person name="Kristiansen K."/>
            <person name="Kudrna D."/>
            <person name="Kulathinal R.J."/>
            <person name="Kumar S."/>
            <person name="Kwok R."/>
            <person name="Lander E."/>
            <person name="Langley C.H."/>
            <person name="Lapoint R."/>
            <person name="Lazzaro B.P."/>
            <person name="Lee S.J."/>
            <person name="Levesque L."/>
            <person name="Li R."/>
            <person name="Lin C.F."/>
            <person name="Lin M.F."/>
            <person name="Lindblad-Toh K."/>
            <person name="Llopart A."/>
            <person name="Long M."/>
            <person name="Low L."/>
            <person name="Lozovsky E."/>
            <person name="Lu J."/>
            <person name="Luo M."/>
            <person name="Machado C.A."/>
            <person name="Makalowski W."/>
            <person name="Marzo M."/>
            <person name="Matsuda M."/>
            <person name="Matzkin L."/>
            <person name="McAllister B."/>
            <person name="McBride C.S."/>
            <person name="McKernan B."/>
            <person name="McKernan K."/>
            <person name="Mendez-Lago M."/>
            <person name="Minx P."/>
            <person name="Mollenhauer M.U."/>
            <person name="Montooth K."/>
            <person name="Mount S.M."/>
            <person name="Mu X."/>
            <person name="Myers E."/>
            <person name="Negre B."/>
            <person name="Newfeld S."/>
            <person name="Nielsen R."/>
            <person name="Noor M.A."/>
            <person name="O'Grady P."/>
            <person name="Pachter L."/>
            <person name="Papaceit M."/>
            <person name="Parisi M.J."/>
            <person name="Parisi M."/>
            <person name="Parts L."/>
            <person name="Pedersen J.S."/>
            <person name="Pesole G."/>
            <person name="Phillippy A.M."/>
            <person name="Ponting C.P."/>
            <person name="Pop M."/>
            <person name="Porcelli D."/>
            <person name="Powell J.R."/>
            <person name="Prohaska S."/>
            <person name="Pruitt K."/>
            <person name="Puig M."/>
            <person name="Quesneville H."/>
            <person name="Ram K.R."/>
            <person name="Rand D."/>
            <person name="Rasmussen M.D."/>
            <person name="Reed L.K."/>
            <person name="Reenan R."/>
            <person name="Reily A."/>
            <person name="Remington K.A."/>
            <person name="Rieger T.T."/>
            <person name="Ritchie M.G."/>
            <person name="Robin C."/>
            <person name="Rogers Y.H."/>
            <person name="Rohde C."/>
            <person name="Rozas J."/>
            <person name="Rubenfield M.J."/>
            <person name="Ruiz A."/>
            <person name="Russo S."/>
            <person name="Salzberg S.L."/>
            <person name="Sanchez-Gracia A."/>
            <person name="Saranga D.J."/>
            <person name="Sato H."/>
            <person name="Schaeffer S.W."/>
            <person name="Schatz M.C."/>
            <person name="Schlenke T."/>
            <person name="Schwartz R."/>
            <person name="Segarra C."/>
            <person name="Singh R.S."/>
            <person name="Sirot L."/>
            <person name="Sirota M."/>
            <person name="Sisneros N.B."/>
            <person name="Smith C.D."/>
            <person name="Smith T.F."/>
            <person name="Spieth J."/>
            <person name="Stage D.E."/>
            <person name="Stark A."/>
            <person name="Stephan W."/>
            <person name="Strausberg R.L."/>
            <person name="Strempel S."/>
            <person name="Sturgill D."/>
            <person name="Sutton G."/>
            <person name="Sutton G.G."/>
            <person name="Tao W."/>
            <person name="Teichmann S."/>
            <person name="Tobari Y.N."/>
            <person name="Tomimura Y."/>
            <person name="Tsolas J.M."/>
            <person name="Valente V.L."/>
            <person name="Venter E."/>
            <person name="Venter J.C."/>
            <person name="Vicario S."/>
            <person name="Vieira F.G."/>
            <person name="Vilella A.J."/>
            <person name="Villasante A."/>
            <person name="Walenz B."/>
            <person name="Wang J."/>
            <person name="Wasserman M."/>
            <person name="Watts T."/>
            <person name="Wilson D."/>
            <person name="Wilson R.K."/>
            <person name="Wing R.A."/>
            <person name="Wolfner M.F."/>
            <person name="Wong A."/>
            <person name="Wong G.K."/>
            <person name="Wu C.I."/>
            <person name="Wu G."/>
            <person name="Yamamoto D."/>
            <person name="Yang H.P."/>
            <person name="Yang S.P."/>
            <person name="Yorke J.A."/>
            <person name="Yoshida K."/>
            <person name="Zdobnov E."/>
            <person name="Zhang P."/>
            <person name="Zhang Y."/>
            <person name="Zimin A.V."/>
            <person name="Baldwin J."/>
            <person name="Abdouelleil A."/>
            <person name="Abdulkadir J."/>
            <person name="Abebe A."/>
            <person name="Abera B."/>
            <person name="Abreu J."/>
            <person name="Acer S.C."/>
            <person name="Aftuck L."/>
            <person name="Alexander A."/>
            <person name="An P."/>
            <person name="Anderson E."/>
            <person name="Anderson S."/>
            <person name="Arachi H."/>
            <person name="Azer M."/>
            <person name="Bachantsang P."/>
            <person name="Barry A."/>
            <person name="Bayul T."/>
            <person name="Berlin A."/>
            <person name="Bessette D."/>
            <person name="Bloom T."/>
            <person name="Blye J."/>
            <person name="Boguslavskiy L."/>
            <person name="Bonnet C."/>
            <person name="Boukhgalter B."/>
            <person name="Bourzgui I."/>
            <person name="Brown A."/>
            <person name="Cahill P."/>
            <person name="Channer S."/>
            <person name="Cheshatsang Y."/>
            <person name="Chuda L."/>
            <person name="Citroen M."/>
            <person name="Collymore A."/>
            <person name="Cooke P."/>
            <person name="Costello M."/>
            <person name="D'Aco K."/>
            <person name="Daza R."/>
            <person name="De Haan G."/>
            <person name="DeGray S."/>
            <person name="DeMaso C."/>
            <person name="Dhargay N."/>
            <person name="Dooley K."/>
            <person name="Dooley E."/>
            <person name="Doricent M."/>
            <person name="Dorje P."/>
            <person name="Dorjee K."/>
            <person name="Dupes A."/>
            <person name="Elong R."/>
            <person name="Falk J."/>
            <person name="Farina A."/>
            <person name="Faro S."/>
            <person name="Ferguson D."/>
            <person name="Fisher S."/>
            <person name="Foley C.D."/>
            <person name="Franke A."/>
            <person name="Friedrich D."/>
            <person name="Gadbois L."/>
            <person name="Gearin G."/>
            <person name="Gearin C.R."/>
            <person name="Giannoukos G."/>
            <person name="Goode T."/>
            <person name="Graham J."/>
            <person name="Grandbois E."/>
            <person name="Grewal S."/>
            <person name="Gyaltsen K."/>
            <person name="Hafez N."/>
            <person name="Hagos B."/>
            <person name="Hall J."/>
            <person name="Henson C."/>
            <person name="Hollinger A."/>
            <person name="Honan T."/>
            <person name="Huard M.D."/>
            <person name="Hughes L."/>
            <person name="Hurhula B."/>
            <person name="Husby M.E."/>
            <person name="Kamat A."/>
            <person name="Kanga B."/>
            <person name="Kashin S."/>
            <person name="Khazanovich D."/>
            <person name="Kisner P."/>
            <person name="Lance K."/>
            <person name="Lara M."/>
            <person name="Lee W."/>
            <person name="Lennon N."/>
            <person name="Letendre F."/>
            <person name="LeVine R."/>
            <person name="Lipovsky A."/>
            <person name="Liu X."/>
            <person name="Liu J."/>
            <person name="Liu S."/>
            <person name="Lokyitsang T."/>
            <person name="Lokyitsang Y."/>
            <person name="Lubonja R."/>
            <person name="Lui A."/>
            <person name="MacDonald P."/>
            <person name="Magnisalis V."/>
            <person name="Maru K."/>
            <person name="Matthews C."/>
            <person name="McCusker W."/>
            <person name="McDonough S."/>
            <person name="Mehta T."/>
            <person name="Meldrim J."/>
            <person name="Meneus L."/>
            <person name="Mihai O."/>
            <person name="Mihalev A."/>
            <person name="Mihova T."/>
            <person name="Mittelman R."/>
            <person name="Mlenga V."/>
            <person name="Montmayeur A."/>
            <person name="Mulrain L."/>
            <person name="Navidi A."/>
            <person name="Naylor J."/>
            <person name="Negash T."/>
            <person name="Nguyen T."/>
            <person name="Nguyen N."/>
            <person name="Nicol R."/>
            <person name="Norbu C."/>
            <person name="Norbu N."/>
            <person name="Novod N."/>
            <person name="O'Neill B."/>
            <person name="Osman S."/>
            <person name="Markiewicz E."/>
            <person name="Oyono O.L."/>
            <person name="Patti C."/>
            <person name="Phunkhang P."/>
            <person name="Pierre F."/>
            <person name="Priest M."/>
            <person name="Raghuraman S."/>
            <person name="Rege F."/>
            <person name="Reyes R."/>
            <person name="Rise C."/>
            <person name="Rogov P."/>
            <person name="Ross K."/>
            <person name="Ryan E."/>
            <person name="Settipalli S."/>
            <person name="Shea T."/>
            <person name="Sherpa N."/>
            <person name="Shi L."/>
            <person name="Shih D."/>
            <person name="Sparrow T."/>
            <person name="Spaulding J."/>
            <person name="Stalker J."/>
            <person name="Stange-Thomann N."/>
            <person name="Stavropoulos S."/>
            <person name="Stone C."/>
            <person name="Strader C."/>
            <person name="Tesfaye S."/>
            <person name="Thomson T."/>
            <person name="Thoulutsang Y."/>
            <person name="Thoulutsang D."/>
            <person name="Topham K."/>
            <person name="Topping I."/>
            <person name="Tsamla T."/>
            <person name="Vassiliev H."/>
            <person name="Vo A."/>
            <person name="Wangchuk T."/>
            <person name="Wangdi T."/>
            <person name="Weiand M."/>
            <person name="Wilkinson J."/>
            <person name="Wilson A."/>
            <person name="Yadav S."/>
            <person name="Young G."/>
            <person name="Yu Q."/>
            <person name="Zembek L."/>
            <person name="Zhong D."/>
            <person name="Zimmer A."/>
            <person name="Zwirko Z."/>
            <person name="Jaffe D.B."/>
            <person name="Alvarez P."/>
            <person name="Brockman W."/>
            <person name="Butler J."/>
            <person name="Chin C."/>
            <person name="Gnerre S."/>
            <person name="Grabherr M."/>
            <person name="Kleber M."/>
            <person name="Mauceli E."/>
            <person name="MacCallum I."/>
        </authorList>
    </citation>
    <scope>NUCLEOTIDE SEQUENCE [LARGE SCALE GENOMIC DNA]</scope>
    <source>
        <strain evidence="3">Tucson 14024-0371.13</strain>
    </source>
</reference>
<evidence type="ECO:0000313" key="2">
    <source>
        <dbReference type="EMBL" id="KPU77991.1"/>
    </source>
</evidence>
<dbReference type="InParanoid" id="A0A0P9AJJ2"/>
<feature type="transmembrane region" description="Helical" evidence="1">
    <location>
        <begin position="12"/>
        <end position="36"/>
    </location>
</feature>
<accession>A0A0P9AJJ2</accession>
<keyword evidence="3" id="KW-1185">Reference proteome</keyword>
<keyword evidence="1" id="KW-0812">Transmembrane</keyword>
<feature type="transmembrane region" description="Helical" evidence="1">
    <location>
        <begin position="69"/>
        <end position="93"/>
    </location>
</feature>
<evidence type="ECO:0000313" key="3">
    <source>
        <dbReference type="Proteomes" id="UP000007801"/>
    </source>
</evidence>
<organism evidence="2 3">
    <name type="scientific">Drosophila ananassae</name>
    <name type="common">Fruit fly</name>
    <dbReference type="NCBI Taxonomy" id="7217"/>
    <lineage>
        <taxon>Eukaryota</taxon>
        <taxon>Metazoa</taxon>
        <taxon>Ecdysozoa</taxon>
        <taxon>Arthropoda</taxon>
        <taxon>Hexapoda</taxon>
        <taxon>Insecta</taxon>
        <taxon>Pterygota</taxon>
        <taxon>Neoptera</taxon>
        <taxon>Endopterygota</taxon>
        <taxon>Diptera</taxon>
        <taxon>Brachycera</taxon>
        <taxon>Muscomorpha</taxon>
        <taxon>Ephydroidea</taxon>
        <taxon>Drosophilidae</taxon>
        <taxon>Drosophila</taxon>
        <taxon>Sophophora</taxon>
    </lineage>
</organism>
<keyword evidence="1" id="KW-1133">Transmembrane helix</keyword>
<name>A0A0P9AJJ2_DROAN</name>
<keyword evidence="1" id="KW-0472">Membrane</keyword>
<dbReference type="AlphaFoldDB" id="A0A0P9AJJ2"/>
<dbReference type="KEGG" id="dan:26515021"/>
<gene>
    <name evidence="2" type="primary">Dana\GF27612</name>
    <name evidence="2" type="ORF">GF27612</name>
</gene>
<sequence>MCFFHRSTRFEAFLYGILFILIGIVFPLVLAFGLKIFDLADIAFFGACNFCGLAGISLLLGAIVFHSALIWIAVGILFSVTIIVGIYVFILTITHWDAHNILLDFAYILTAILLTGSLVFITVSLYFFGSDMKHEEASRDWRTPNCKGKRVFRWFHVRGVWRLFRRRV</sequence>
<dbReference type="Proteomes" id="UP000007801">
    <property type="component" value="Unassembled WGS sequence"/>
</dbReference>